<dbReference type="Pfam" id="PF01490">
    <property type="entry name" value="Aa_trans"/>
    <property type="match status" value="1"/>
</dbReference>
<feature type="domain" description="Amino acid transporter transmembrane" evidence="7">
    <location>
        <begin position="44"/>
        <end position="437"/>
    </location>
</feature>
<feature type="transmembrane region" description="Helical" evidence="6">
    <location>
        <begin position="118"/>
        <end position="142"/>
    </location>
</feature>
<evidence type="ECO:0000313" key="9">
    <source>
        <dbReference type="Proteomes" id="UP000014074"/>
    </source>
</evidence>
<dbReference type="GO" id="GO:0015179">
    <property type="term" value="F:L-amino acid transmembrane transporter activity"/>
    <property type="evidence" value="ECO:0007669"/>
    <property type="project" value="TreeGrafter"/>
</dbReference>
<dbReference type="KEGG" id="tmn:UCRPA7_5081"/>
<evidence type="ECO:0000313" key="8">
    <source>
        <dbReference type="EMBL" id="EON99400.1"/>
    </source>
</evidence>
<feature type="transmembrane region" description="Helical" evidence="6">
    <location>
        <begin position="77"/>
        <end position="97"/>
    </location>
</feature>
<accession>R8BJ99</accession>
<feature type="transmembrane region" description="Helical" evidence="6">
    <location>
        <begin position="372"/>
        <end position="396"/>
    </location>
</feature>
<comment type="similarity">
    <text evidence="2">Belongs to the amino acid/polyamine transporter 2 family.</text>
</comment>
<feature type="transmembrane region" description="Helical" evidence="6">
    <location>
        <begin position="222"/>
        <end position="243"/>
    </location>
</feature>
<dbReference type="InterPro" id="IPR013057">
    <property type="entry name" value="AA_transpt_TM"/>
</dbReference>
<dbReference type="RefSeq" id="XP_007915820.1">
    <property type="nucleotide sequence ID" value="XM_007917629.1"/>
</dbReference>
<dbReference type="PANTHER" id="PTHR22950">
    <property type="entry name" value="AMINO ACID TRANSPORTER"/>
    <property type="match status" value="1"/>
</dbReference>
<dbReference type="GO" id="GO:0016020">
    <property type="term" value="C:membrane"/>
    <property type="evidence" value="ECO:0007669"/>
    <property type="project" value="UniProtKB-SubCell"/>
</dbReference>
<reference evidence="9" key="1">
    <citation type="journal article" date="2013" name="Genome Announc.">
        <title>Draft genome sequence of the ascomycete Phaeoacremonium aleophilum strain UCR-PA7, a causal agent of the esca disease complex in grapevines.</title>
        <authorList>
            <person name="Blanco-Ulate B."/>
            <person name="Rolshausen P."/>
            <person name="Cantu D."/>
        </authorList>
    </citation>
    <scope>NUCLEOTIDE SEQUENCE [LARGE SCALE GENOMIC DNA]</scope>
    <source>
        <strain evidence="9">UCR-PA7</strain>
    </source>
</reference>
<evidence type="ECO:0000256" key="5">
    <source>
        <dbReference type="ARBA" id="ARBA00023136"/>
    </source>
</evidence>
<keyword evidence="5 6" id="KW-0472">Membrane</keyword>
<evidence type="ECO:0000256" key="2">
    <source>
        <dbReference type="ARBA" id="ARBA00008066"/>
    </source>
</evidence>
<dbReference type="OrthoDB" id="40134at2759"/>
<keyword evidence="3 6" id="KW-0812">Transmembrane</keyword>
<evidence type="ECO:0000256" key="6">
    <source>
        <dbReference type="SAM" id="Phobius"/>
    </source>
</evidence>
<sequence length="456" mass="48297">MSEKIESGLERQSTPDRNLKTEVLEDDGEVFKSHTGQAEFRALGWIRAAIILMKLCFATGVLAIPFALNVVGYGPGIILLVCWGALTTYYAYIMYAFRMKYRGIHNIADAAATFGGPIAREIAGALFLLTWVLAAGSGFIGLAQGFKVLANGRVCTVVWTMIAAICTALAASIQTLGKLAILTWIGFASIFTAVFIVVVGVTQVDRPAAAPQTGFYDLGVVAVGHPGFVAGLTAAINLFAGYGSTPTFMPVIAEMKRPKSFPKALFTSQGALAACYLAFGLVVYFYCGQYVATPSLASAGGTLEKVAYGVSIPGFIMTSTLWVHLAAKFLLVRILRDSKHLQSNSIVHWGTWLGSTLGITVLSFIIAEAIPFFSYLIGLIGSLCCAPTCLVIPALMGLYMDKGMHGVNAKSKAICGLHIFTVVLGSFITVAGTYTTIQSIIDAYNSGAVGGAFTCS</sequence>
<evidence type="ECO:0000259" key="7">
    <source>
        <dbReference type="Pfam" id="PF01490"/>
    </source>
</evidence>
<evidence type="ECO:0000256" key="3">
    <source>
        <dbReference type="ARBA" id="ARBA00022692"/>
    </source>
</evidence>
<gene>
    <name evidence="8" type="ORF">UCRPA7_5081</name>
</gene>
<feature type="transmembrane region" description="Helical" evidence="6">
    <location>
        <begin position="51"/>
        <end position="71"/>
    </location>
</feature>
<dbReference type="GeneID" id="19325598"/>
<protein>
    <submittedName>
        <fullName evidence="8">Putative neutral amino acid permease protein</fullName>
    </submittedName>
</protein>
<dbReference type="Proteomes" id="UP000014074">
    <property type="component" value="Unassembled WGS sequence"/>
</dbReference>
<feature type="transmembrane region" description="Helical" evidence="6">
    <location>
        <begin position="264"/>
        <end position="286"/>
    </location>
</feature>
<feature type="transmembrane region" description="Helical" evidence="6">
    <location>
        <begin position="179"/>
        <end position="202"/>
    </location>
</feature>
<organism evidence="8 9">
    <name type="scientific">Phaeoacremonium minimum (strain UCR-PA7)</name>
    <name type="common">Esca disease fungus</name>
    <name type="synonym">Togninia minima</name>
    <dbReference type="NCBI Taxonomy" id="1286976"/>
    <lineage>
        <taxon>Eukaryota</taxon>
        <taxon>Fungi</taxon>
        <taxon>Dikarya</taxon>
        <taxon>Ascomycota</taxon>
        <taxon>Pezizomycotina</taxon>
        <taxon>Sordariomycetes</taxon>
        <taxon>Sordariomycetidae</taxon>
        <taxon>Togniniales</taxon>
        <taxon>Togniniaceae</taxon>
        <taxon>Phaeoacremonium</taxon>
    </lineage>
</organism>
<dbReference type="AlphaFoldDB" id="R8BJ99"/>
<name>R8BJ99_PHAM7</name>
<proteinExistence type="inferred from homology"/>
<keyword evidence="4 6" id="KW-1133">Transmembrane helix</keyword>
<dbReference type="EMBL" id="KB933158">
    <property type="protein sequence ID" value="EON99400.1"/>
    <property type="molecule type" value="Genomic_DNA"/>
</dbReference>
<feature type="transmembrane region" description="Helical" evidence="6">
    <location>
        <begin position="306"/>
        <end position="325"/>
    </location>
</feature>
<comment type="subcellular location">
    <subcellularLocation>
        <location evidence="1">Membrane</location>
        <topology evidence="1">Multi-pass membrane protein</topology>
    </subcellularLocation>
</comment>
<dbReference type="HOGENOM" id="CLU_027816_3_1_1"/>
<feature type="transmembrane region" description="Helical" evidence="6">
    <location>
        <begin position="346"/>
        <end position="366"/>
    </location>
</feature>
<dbReference type="eggNOG" id="ENOG502RX9H">
    <property type="taxonomic scope" value="Eukaryota"/>
</dbReference>
<dbReference type="PANTHER" id="PTHR22950:SF697">
    <property type="entry name" value="AMINO ACID TRANSPORTER (EUROFUNG)"/>
    <property type="match status" value="1"/>
</dbReference>
<evidence type="ECO:0000256" key="1">
    <source>
        <dbReference type="ARBA" id="ARBA00004141"/>
    </source>
</evidence>
<feature type="transmembrane region" description="Helical" evidence="6">
    <location>
        <begin position="417"/>
        <end position="437"/>
    </location>
</feature>
<evidence type="ECO:0000256" key="4">
    <source>
        <dbReference type="ARBA" id="ARBA00022989"/>
    </source>
</evidence>
<keyword evidence="9" id="KW-1185">Reference proteome</keyword>
<feature type="transmembrane region" description="Helical" evidence="6">
    <location>
        <begin position="148"/>
        <end position="172"/>
    </location>
</feature>